<dbReference type="PANTHER" id="PTHR46268:SF26">
    <property type="entry name" value="UNIVERSAL STRESS PROTEIN MJ0577"/>
    <property type="match status" value="1"/>
</dbReference>
<comment type="caution">
    <text evidence="4">The sequence shown here is derived from an EMBL/GenBank/DDBJ whole genome shotgun (WGS) entry which is preliminary data.</text>
</comment>
<feature type="domain" description="UspA" evidence="3">
    <location>
        <begin position="1"/>
        <end position="146"/>
    </location>
</feature>
<comment type="similarity">
    <text evidence="1">Belongs to the universal stress protein A family.</text>
</comment>
<feature type="coiled-coil region" evidence="2">
    <location>
        <begin position="59"/>
        <end position="86"/>
    </location>
</feature>
<evidence type="ECO:0000259" key="3">
    <source>
        <dbReference type="Pfam" id="PF00582"/>
    </source>
</evidence>
<dbReference type="OrthoDB" id="9788959at2"/>
<dbReference type="SUPFAM" id="SSF52402">
    <property type="entry name" value="Adenine nucleotide alpha hydrolases-like"/>
    <property type="match status" value="2"/>
</dbReference>
<reference evidence="4 5" key="1">
    <citation type="submission" date="2018-01" db="EMBL/GenBank/DDBJ databases">
        <title>The draft genome of Hanstruepera neustonica JCM19743.</title>
        <authorList>
            <person name="He R.-H."/>
            <person name="Du Z.-J."/>
        </authorList>
    </citation>
    <scope>NUCLEOTIDE SEQUENCE [LARGE SCALE GENOMIC DNA]</scope>
    <source>
        <strain evidence="4 5">JCM19743</strain>
    </source>
</reference>
<dbReference type="InterPro" id="IPR006016">
    <property type="entry name" value="UspA"/>
</dbReference>
<dbReference type="PANTHER" id="PTHR46268">
    <property type="entry name" value="STRESS RESPONSE PROTEIN NHAX"/>
    <property type="match status" value="1"/>
</dbReference>
<evidence type="ECO:0000313" key="4">
    <source>
        <dbReference type="EMBL" id="PNQ72807.1"/>
    </source>
</evidence>
<keyword evidence="2" id="KW-0175">Coiled coil</keyword>
<evidence type="ECO:0000313" key="5">
    <source>
        <dbReference type="Proteomes" id="UP000236641"/>
    </source>
</evidence>
<organism evidence="4 5">
    <name type="scientific">Hanstruepera neustonica</name>
    <dbReference type="NCBI Taxonomy" id="1445657"/>
    <lineage>
        <taxon>Bacteria</taxon>
        <taxon>Pseudomonadati</taxon>
        <taxon>Bacteroidota</taxon>
        <taxon>Flavobacteriia</taxon>
        <taxon>Flavobacteriales</taxon>
        <taxon>Flavobacteriaceae</taxon>
        <taxon>Hanstruepera</taxon>
    </lineage>
</organism>
<dbReference type="Proteomes" id="UP000236641">
    <property type="component" value="Unassembled WGS sequence"/>
</dbReference>
<gene>
    <name evidence="4" type="ORF">C1T31_09870</name>
</gene>
<dbReference type="PRINTS" id="PR01438">
    <property type="entry name" value="UNVRSLSTRESS"/>
</dbReference>
<protein>
    <recommendedName>
        <fullName evidence="3">UspA domain-containing protein</fullName>
    </recommendedName>
</protein>
<dbReference type="Gene3D" id="3.40.50.620">
    <property type="entry name" value="HUPs"/>
    <property type="match status" value="2"/>
</dbReference>
<dbReference type="CDD" id="cd00293">
    <property type="entry name" value="USP-like"/>
    <property type="match status" value="1"/>
</dbReference>
<evidence type="ECO:0000256" key="1">
    <source>
        <dbReference type="ARBA" id="ARBA00008791"/>
    </source>
</evidence>
<dbReference type="InterPro" id="IPR006015">
    <property type="entry name" value="Universal_stress_UspA"/>
</dbReference>
<name>A0A2K1DXR9_9FLAO</name>
<evidence type="ECO:0000256" key="2">
    <source>
        <dbReference type="SAM" id="Coils"/>
    </source>
</evidence>
<accession>A0A2K1DXR9</accession>
<sequence>MRNILITTDFSDNANHAIDFVLNLFQYESCKFHLLHVVKASSFISDDLMSLKPSSSLYSQIIADEKQRLDIEIERLSNQYNNILHEFTPIVDYDNLIGAIKQSVDNNNIELIVMGTKGATNSIKKIFGSNTLRVIENIELPVLAIPESCKIKPITKILFTTNLSRNYHHDDLKFLVGFSEHYNCEIHMLHVSEKASFTQEQERIKNQLDELFKNISHHLIDVSESSFLTSVIKYIEGNGIDMFAMVSRQHSFFEKLFNEQKIEKIANHLDVPFLALTDTQQ</sequence>
<dbReference type="AlphaFoldDB" id="A0A2K1DXR9"/>
<dbReference type="EMBL" id="POWF01000006">
    <property type="protein sequence ID" value="PNQ72807.1"/>
    <property type="molecule type" value="Genomic_DNA"/>
</dbReference>
<dbReference type="InterPro" id="IPR014729">
    <property type="entry name" value="Rossmann-like_a/b/a_fold"/>
</dbReference>
<dbReference type="Pfam" id="PF00582">
    <property type="entry name" value="Usp"/>
    <property type="match status" value="1"/>
</dbReference>
<proteinExistence type="inferred from homology"/>
<keyword evidence="5" id="KW-1185">Reference proteome</keyword>
<dbReference type="RefSeq" id="WP_103052334.1">
    <property type="nucleotide sequence ID" value="NZ_POWF01000006.1"/>
</dbReference>